<dbReference type="Proteomes" id="UP000663880">
    <property type="component" value="Unassembled WGS sequence"/>
</dbReference>
<evidence type="ECO:0000313" key="1">
    <source>
        <dbReference type="EMBL" id="CAF4897865.1"/>
    </source>
</evidence>
<keyword evidence="2" id="KW-1185">Reference proteome</keyword>
<accession>A0A821UYU7</accession>
<organism evidence="1 2">
    <name type="scientific">Pieris macdunnoughi</name>
    <dbReference type="NCBI Taxonomy" id="345717"/>
    <lineage>
        <taxon>Eukaryota</taxon>
        <taxon>Metazoa</taxon>
        <taxon>Ecdysozoa</taxon>
        <taxon>Arthropoda</taxon>
        <taxon>Hexapoda</taxon>
        <taxon>Insecta</taxon>
        <taxon>Pterygota</taxon>
        <taxon>Neoptera</taxon>
        <taxon>Endopterygota</taxon>
        <taxon>Lepidoptera</taxon>
        <taxon>Glossata</taxon>
        <taxon>Ditrysia</taxon>
        <taxon>Papilionoidea</taxon>
        <taxon>Pieridae</taxon>
        <taxon>Pierinae</taxon>
        <taxon>Pieris</taxon>
    </lineage>
</organism>
<comment type="caution">
    <text evidence="1">The sequence shown here is derived from an EMBL/GenBank/DDBJ whole genome shotgun (WGS) entry which is preliminary data.</text>
</comment>
<sequence length="89" mass="9630">MKETKRNGSPESNAVLTGILFTNTDYTVKHNSLFDNFTTLPRHISVPTHTGTTLAVDKGEDAFDPISLSSLIAVGVSLAENLMPKKTLI</sequence>
<reference evidence="1" key="1">
    <citation type="submission" date="2021-02" db="EMBL/GenBank/DDBJ databases">
        <authorList>
            <person name="Steward A R."/>
        </authorList>
    </citation>
    <scope>NUCLEOTIDE SEQUENCE</scope>
</reference>
<dbReference type="EMBL" id="CAJOBZ010000035">
    <property type="protein sequence ID" value="CAF4897865.1"/>
    <property type="molecule type" value="Genomic_DNA"/>
</dbReference>
<gene>
    <name evidence="1" type="ORF">PMACD_LOCUS11026</name>
</gene>
<name>A0A821UYU7_9NEOP</name>
<proteinExistence type="predicted"/>
<evidence type="ECO:0000313" key="2">
    <source>
        <dbReference type="Proteomes" id="UP000663880"/>
    </source>
</evidence>
<protein>
    <submittedName>
        <fullName evidence="1">Uncharacterized protein</fullName>
    </submittedName>
</protein>
<dbReference type="AlphaFoldDB" id="A0A821UYU7"/>